<feature type="compositionally biased region" description="Low complexity" evidence="1">
    <location>
        <begin position="151"/>
        <end position="161"/>
    </location>
</feature>
<sequence length="971" mass="107451">MSFDLLPSNEFLKHSGDRKFGSKLKKTSSRQQTDSTIARERVVLPQSNRSPIYSDKLQAKDCAGPSYKDFHNDADEKIFDKTKSRHKKSIKPSATKSDELVKYMTNLPGYLQHAERGENLQEKVLNFGVLDWAQLEKWKHKQKRVPEKDTNNTSCKNSKSSLRTTIESSTSSGDKETLAQRQVLLSSSIKSSSKNGLPQGAKRSSQNVRRFQESETEIRRSTDGQKVTPGTFKSFGKNHSDISLKKGKRKDLDKTITSQVRNFESNLRNYGHSHSPKENVSACDAEAKKSLEDLQVFSIKKKDRNHKFISNVKLPSSKFDDNELSLGSGEKKIASNCETKKRVPKFQGSDVDVGCKQRPRKDNNIVLLLPTEIPQSSFPDVLQLSQFSTSLNEQFDDARQSSFSDRFLPEEVHSSEACSGIPNPCALPSKFESSAPSDWIQDSLITDLDVDLSSDMFQTSSCSSKTSSLLSEGTYKEKDMLETKPKNHYVASTLKDPLSEDTAELSAGKSRNPSPNCRFSFGLGRIGRSFSFKEGSSVPLFSSTYATVKSGPVTSESSACLDNPNKEKANAPTRSRSSPFRRLLDPILKYKAADAPHSTQTFQPPKGSVNSINSGTIGVTESLHIENNEGGTIQAFLQLTVKNGVPLFKFVLNNEGKILAATMKNLASPMKDESEFNLTFYLVNEIKKKSGGWISHGSKEKSCGYVYNVVGEMMVSNSHCTELEGDNCERQFMVKEYVLSGVDIRQTDQESPNFIQRREVAAVVVKIPCENLSCNELQNDKYLMEKECGKCLTENNWSCSSGENGVSNGTTVILPGGVHASPSKGEPSTLIYRWKSGGCDCGGWDIGCKLCVLSSQAQCCSIPKGPRSCAVSKHFELFQQGRAEKDGPIFSMTLLKDEIFSVEFKSSISLLQAFFISVAVISDQKPSNLSEVSNMYEEVSKDSRMKENDGIQGKAPARYTPNPPLSPVGRV</sequence>
<dbReference type="PANTHER" id="PTHR31390">
    <property type="entry name" value="EXPRESSED PROTEIN"/>
    <property type="match status" value="1"/>
</dbReference>
<reference evidence="2" key="1">
    <citation type="journal article" date="2023" name="Science">
        <title>Elucidation of the pathway for biosynthesis of saponin adjuvants from the soapbark tree.</title>
        <authorList>
            <person name="Reed J."/>
            <person name="Orme A."/>
            <person name="El-Demerdash A."/>
            <person name="Owen C."/>
            <person name="Martin L.B.B."/>
            <person name="Misra R.C."/>
            <person name="Kikuchi S."/>
            <person name="Rejzek M."/>
            <person name="Martin A.C."/>
            <person name="Harkess A."/>
            <person name="Leebens-Mack J."/>
            <person name="Louveau T."/>
            <person name="Stephenson M.J."/>
            <person name="Osbourn A."/>
        </authorList>
    </citation>
    <scope>NUCLEOTIDE SEQUENCE</scope>
    <source>
        <strain evidence="2">S10</strain>
    </source>
</reference>
<keyword evidence="3" id="KW-1185">Reference proteome</keyword>
<gene>
    <name evidence="2" type="ORF">O6P43_016686</name>
</gene>
<protein>
    <submittedName>
        <fullName evidence="2">DUF3527 domain protein</fullName>
    </submittedName>
</protein>
<evidence type="ECO:0000313" key="2">
    <source>
        <dbReference type="EMBL" id="KAJ7961330.1"/>
    </source>
</evidence>
<feature type="region of interest" description="Disordered" evidence="1">
    <location>
        <begin position="140"/>
        <end position="250"/>
    </location>
</feature>
<dbReference type="Proteomes" id="UP001163823">
    <property type="component" value="Chromosome 7"/>
</dbReference>
<dbReference type="EMBL" id="JARAOO010000007">
    <property type="protein sequence ID" value="KAJ7961330.1"/>
    <property type="molecule type" value="Genomic_DNA"/>
</dbReference>
<dbReference type="Pfam" id="PF12043">
    <property type="entry name" value="DUF3527"/>
    <property type="match status" value="2"/>
</dbReference>
<feature type="region of interest" description="Disordered" evidence="1">
    <location>
        <begin position="552"/>
        <end position="578"/>
    </location>
</feature>
<dbReference type="KEGG" id="qsa:O6P43_016686"/>
<feature type="region of interest" description="Disordered" evidence="1">
    <location>
        <begin position="940"/>
        <end position="971"/>
    </location>
</feature>
<feature type="compositionally biased region" description="Polar residues" evidence="1">
    <location>
        <begin position="162"/>
        <end position="172"/>
    </location>
</feature>
<proteinExistence type="predicted"/>
<feature type="compositionally biased region" description="Basic and acidic residues" evidence="1">
    <location>
        <begin position="11"/>
        <end position="20"/>
    </location>
</feature>
<feature type="compositionally biased region" description="Basic and acidic residues" evidence="1">
    <location>
        <begin position="940"/>
        <end position="949"/>
    </location>
</feature>
<dbReference type="AlphaFoldDB" id="A0AAD7LQU9"/>
<feature type="compositionally biased region" description="Basic and acidic residues" evidence="1">
    <location>
        <begin position="210"/>
        <end position="223"/>
    </location>
</feature>
<dbReference type="PANTHER" id="PTHR31390:SF12">
    <property type="entry name" value="PUTATIVE (DUF3527)-RELATED"/>
    <property type="match status" value="1"/>
</dbReference>
<comment type="caution">
    <text evidence="2">The sequence shown here is derived from an EMBL/GenBank/DDBJ whole genome shotgun (WGS) entry which is preliminary data.</text>
</comment>
<name>A0AAD7LQU9_QUISA</name>
<organism evidence="2 3">
    <name type="scientific">Quillaja saponaria</name>
    <name type="common">Soap bark tree</name>
    <dbReference type="NCBI Taxonomy" id="32244"/>
    <lineage>
        <taxon>Eukaryota</taxon>
        <taxon>Viridiplantae</taxon>
        <taxon>Streptophyta</taxon>
        <taxon>Embryophyta</taxon>
        <taxon>Tracheophyta</taxon>
        <taxon>Spermatophyta</taxon>
        <taxon>Magnoliopsida</taxon>
        <taxon>eudicotyledons</taxon>
        <taxon>Gunneridae</taxon>
        <taxon>Pentapetalae</taxon>
        <taxon>rosids</taxon>
        <taxon>fabids</taxon>
        <taxon>Fabales</taxon>
        <taxon>Quillajaceae</taxon>
        <taxon>Quillaja</taxon>
    </lineage>
</organism>
<feature type="compositionally biased region" description="Pro residues" evidence="1">
    <location>
        <begin position="961"/>
        <end position="971"/>
    </location>
</feature>
<evidence type="ECO:0000313" key="3">
    <source>
        <dbReference type="Proteomes" id="UP001163823"/>
    </source>
</evidence>
<evidence type="ECO:0000256" key="1">
    <source>
        <dbReference type="SAM" id="MobiDB-lite"/>
    </source>
</evidence>
<feature type="region of interest" description="Disordered" evidence="1">
    <location>
        <begin position="1"/>
        <end position="56"/>
    </location>
</feature>
<accession>A0AAD7LQU9</accession>
<feature type="compositionally biased region" description="Basic and acidic residues" evidence="1">
    <location>
        <begin position="238"/>
        <end position="250"/>
    </location>
</feature>
<dbReference type="InterPro" id="IPR021916">
    <property type="entry name" value="DUF3527"/>
</dbReference>